<dbReference type="InterPro" id="IPR041285">
    <property type="entry name" value="MID_MedPIWI"/>
</dbReference>
<dbReference type="GO" id="GO:0045944">
    <property type="term" value="P:positive regulation of transcription by RNA polymerase II"/>
    <property type="evidence" value="ECO:0007669"/>
    <property type="project" value="TreeGrafter"/>
</dbReference>
<evidence type="ECO:0000256" key="11">
    <source>
        <dbReference type="RuleBase" id="RU364134"/>
    </source>
</evidence>
<dbReference type="InterPro" id="IPR021643">
    <property type="entry name" value="Mediator_Med13_N"/>
</dbReference>
<evidence type="ECO:0000256" key="6">
    <source>
        <dbReference type="ARBA" id="ARBA00023159"/>
    </source>
</evidence>
<dbReference type="PANTHER" id="PTHR48249:SF3">
    <property type="entry name" value="MEDIATOR OF RNA POLYMERASE II TRANSCRIPTION SUBUNIT 13"/>
    <property type="match status" value="1"/>
</dbReference>
<dbReference type="Proteomes" id="UP000785200">
    <property type="component" value="Unassembled WGS sequence"/>
</dbReference>
<protein>
    <recommendedName>
        <fullName evidence="3 11">Mediator of RNA polymerase II transcription subunit 13</fullName>
    </recommendedName>
    <alternativeName>
        <fullName evidence="10 11">Mediator complex subunit 13</fullName>
    </alternativeName>
</protein>
<dbReference type="InterPro" id="IPR051139">
    <property type="entry name" value="Mediator_complx_sub13"/>
</dbReference>
<evidence type="ECO:0000259" key="15">
    <source>
        <dbReference type="Pfam" id="PF18296"/>
    </source>
</evidence>
<evidence type="ECO:0000259" key="14">
    <source>
        <dbReference type="Pfam" id="PF11597"/>
    </source>
</evidence>
<sequence length="1475" mass="160647">MEPGEYTTNVLSSNSYASIQYEYYEPRVPSRISRKHLQKVEAIWRQDGSLVHLDSFRDGIWVFRSAAVNSITSAPTDPAPDETSAIVEIQGHELLMKDKGTYEPATLARAKQTTSNNLSNLSATSVNSSPSSSFENHFRSGSDGGMRRSQPASSPNILTESPLPSIGAKPATTPGDASPDLKVIHECFISAALESIVYTLCHGHGFIPLNSRTLISRTPNDPTAGDAPISYLISKSNALTLATLDISLTSLGALVLKAYSDNAPGLQCLATPSDIVSDIPPGTALWLAPGGNAAKFYGTQEEKSWPSNMPISQLQNGVMNNRQHAFNGATIQSWKAICLDWLSAKGLNTAELERGGWILVQAVGGSSPYFNAEYQGNPILEELTIVPWPVLLCFQSSSNVNDDLQYSSVDTASRDPLSFAEEWFLGKDERAGVSAKRQKERLIAEAKLKEQADVEARNLQSATYSPVALRRGSNAGAMYPTPPDAPHQPIGATPSFDGQVSTPGNPNQLFPNDVAATPQNASNGPLDVEADIWGSSSKKERSNTSMNFNDNDNDNDLFGDIGGDPFGDVTDADFSFFDVPDAERAVQGSISAPATTLFSHDSGSSMVVPRTDPQDGGAIEETDVIMKDLKTTDESVPHHENKETKMHPPSIRREIAATDHKKASANIEKAPAPSPPFNKEAVFNRLVTKTSEVQGRRSSIFNKVNFEPSMLSVDEKYVSSGRFNFPTEAKLPKRSGSPSLPTTEYLSQRAKIGAEWSTQSLTKVPREQEQTDPELIDTEPMLYILDPQSTSQTSEQDDASHTSEGRYTVLNPGVKRKWSVDNDGGNDMASSFHALAVDYEQSVGTPLSINGSQMPFFDGDPADWSLTTYFTSPEPDVQSNSLSDMEYIAAAQILADQAVSSTVKMPRPASRVSKDEEACNRRSSSTRELLHTVTKAAKTCFKSMAVCKMQSLLEIQGIPVLNQGLRLPPRPMLRGAVPDPSRSNKPFPIPPPQLEIRRSDSSLSILPSAINFWENLGLGPSKGNKDVSAVCVYPNFEGIAENASTFLDQMRSVYESFRLGNHERVVAKDLVNSLLHFTVDSAQPTNPQDTASLKQGIDTLNALKETMVRLSKIISTLSLEDRNIVIYFIYPLDNATLLVHICTAFQHLFNLYRRAISEKKIKRANELVLQLVPLDFVASPISVTVPLPSEYARLAMEVYDRCINFSSASSAPAILLEQPLPKSIDFKMSGIPSASVLQENSCLHIAYAQSIDDRWITAAWTDNRGTQQMSASYCLGRKNEPISMPFSEVANEIWETTMNIISAKKIHWRVMITRIGVMDPSEIEFWAGLHSTESEAQINLTLITVQTDPSLRFLPPSVTLSPISNTAQSVITPVSTPQAIQSSIVSPDQSQSTPPSRDAGGSAATPGENPAEPDADARLIDYTDQSWGAVLAHRLNNSNSLLELVPALISGYLIKRGGTNLDDPPIVMEGSWNIG</sequence>
<keyword evidence="7 11" id="KW-0804">Transcription</keyword>
<comment type="similarity">
    <text evidence="2 11">Belongs to the Mediator complex subunit 13 family.</text>
</comment>
<evidence type="ECO:0000256" key="3">
    <source>
        <dbReference type="ARBA" id="ARBA00019618"/>
    </source>
</evidence>
<feature type="compositionally biased region" description="Polar residues" evidence="12">
    <location>
        <begin position="1378"/>
        <end position="1395"/>
    </location>
</feature>
<evidence type="ECO:0000256" key="5">
    <source>
        <dbReference type="ARBA" id="ARBA00023015"/>
    </source>
</evidence>
<comment type="subunit">
    <text evidence="11">Component of the SRB8-11 complex, which itself associates with the Mediator complex.</text>
</comment>
<feature type="compositionally biased region" description="Polar residues" evidence="12">
    <location>
        <begin position="150"/>
        <end position="159"/>
    </location>
</feature>
<dbReference type="GO" id="GO:0016592">
    <property type="term" value="C:mediator complex"/>
    <property type="evidence" value="ECO:0007669"/>
    <property type="project" value="InterPro"/>
</dbReference>
<evidence type="ECO:0000256" key="7">
    <source>
        <dbReference type="ARBA" id="ARBA00023163"/>
    </source>
</evidence>
<feature type="region of interest" description="Disordered" evidence="12">
    <location>
        <begin position="1378"/>
        <end position="1415"/>
    </location>
</feature>
<accession>A0A9P6VDE2</accession>
<keyword evidence="17" id="KW-1185">Reference proteome</keyword>
<evidence type="ECO:0000313" key="17">
    <source>
        <dbReference type="Proteomes" id="UP000785200"/>
    </source>
</evidence>
<dbReference type="EMBL" id="VNKQ01000017">
    <property type="protein sequence ID" value="KAG0645921.1"/>
    <property type="molecule type" value="Genomic_DNA"/>
</dbReference>
<comment type="subcellular location">
    <subcellularLocation>
        <location evidence="1 11">Nucleus</location>
    </subcellularLocation>
</comment>
<reference evidence="16" key="1">
    <citation type="submission" date="2019-07" db="EMBL/GenBank/DDBJ databases">
        <title>Hyphodiscus hymeniophilus genome sequencing and assembly.</title>
        <authorList>
            <person name="Kramer G."/>
            <person name="Nodwell J."/>
        </authorList>
    </citation>
    <scope>NUCLEOTIDE SEQUENCE</scope>
    <source>
        <strain evidence="16">ATCC 34498</strain>
    </source>
</reference>
<organism evidence="16 17">
    <name type="scientific">Hyphodiscus hymeniophilus</name>
    <dbReference type="NCBI Taxonomy" id="353542"/>
    <lineage>
        <taxon>Eukaryota</taxon>
        <taxon>Fungi</taxon>
        <taxon>Dikarya</taxon>
        <taxon>Ascomycota</taxon>
        <taxon>Pezizomycotina</taxon>
        <taxon>Leotiomycetes</taxon>
        <taxon>Helotiales</taxon>
        <taxon>Hyphodiscaceae</taxon>
        <taxon>Hyphodiscus</taxon>
    </lineage>
</organism>
<dbReference type="PANTHER" id="PTHR48249">
    <property type="entry name" value="MEDIATOR OF RNA POLYMERASE II TRANSCRIPTION SUBUNIT 13"/>
    <property type="match status" value="1"/>
</dbReference>
<evidence type="ECO:0000256" key="9">
    <source>
        <dbReference type="ARBA" id="ARBA00025661"/>
    </source>
</evidence>
<dbReference type="InterPro" id="IPR009401">
    <property type="entry name" value="Med13_C"/>
</dbReference>
<feature type="region of interest" description="Disordered" evidence="12">
    <location>
        <begin position="757"/>
        <end position="781"/>
    </location>
</feature>
<gene>
    <name evidence="16" type="ORF">D0Z07_8010</name>
</gene>
<dbReference type="Pfam" id="PF18296">
    <property type="entry name" value="MID_MedPIWI"/>
    <property type="match status" value="1"/>
</dbReference>
<evidence type="ECO:0000256" key="1">
    <source>
        <dbReference type="ARBA" id="ARBA00004123"/>
    </source>
</evidence>
<name>A0A9P6VDE2_9HELO</name>
<evidence type="ECO:0000256" key="10">
    <source>
        <dbReference type="ARBA" id="ARBA00032008"/>
    </source>
</evidence>
<feature type="domain" description="Mediator complex subunit Med13 C-terminal" evidence="13">
    <location>
        <begin position="1211"/>
        <end position="1469"/>
    </location>
</feature>
<feature type="region of interest" description="Disordered" evidence="12">
    <location>
        <begin position="111"/>
        <end position="175"/>
    </location>
</feature>
<dbReference type="Pfam" id="PF06333">
    <property type="entry name" value="Med13_C"/>
    <property type="match status" value="1"/>
</dbReference>
<evidence type="ECO:0000256" key="2">
    <source>
        <dbReference type="ARBA" id="ARBA00009354"/>
    </source>
</evidence>
<evidence type="ECO:0000259" key="13">
    <source>
        <dbReference type="Pfam" id="PF06333"/>
    </source>
</evidence>
<feature type="domain" description="MID" evidence="15">
    <location>
        <begin position="1025"/>
        <end position="1202"/>
    </location>
</feature>
<evidence type="ECO:0000256" key="8">
    <source>
        <dbReference type="ARBA" id="ARBA00023242"/>
    </source>
</evidence>
<proteinExistence type="inferred from homology"/>
<evidence type="ECO:0000313" key="16">
    <source>
        <dbReference type="EMBL" id="KAG0645921.1"/>
    </source>
</evidence>
<feature type="compositionally biased region" description="Low complexity" evidence="12">
    <location>
        <begin position="113"/>
        <end position="133"/>
    </location>
</feature>
<dbReference type="OrthoDB" id="103819at2759"/>
<dbReference type="Pfam" id="PF11597">
    <property type="entry name" value="Med13_N"/>
    <property type="match status" value="1"/>
</dbReference>
<feature type="domain" description="Mediator complex subunit Med13 N-terminal" evidence="14">
    <location>
        <begin position="3"/>
        <end position="394"/>
    </location>
</feature>
<keyword evidence="4 11" id="KW-0678">Repressor</keyword>
<keyword evidence="5 11" id="KW-0805">Transcription regulation</keyword>
<evidence type="ECO:0000256" key="12">
    <source>
        <dbReference type="SAM" id="MobiDB-lite"/>
    </source>
</evidence>
<evidence type="ECO:0000256" key="4">
    <source>
        <dbReference type="ARBA" id="ARBA00022491"/>
    </source>
</evidence>
<keyword evidence="8 11" id="KW-0539">Nucleus</keyword>
<keyword evidence="6 11" id="KW-0010">Activator</keyword>
<feature type="region of interest" description="Disordered" evidence="12">
    <location>
        <begin position="473"/>
        <end position="504"/>
    </location>
</feature>
<comment type="function">
    <text evidence="9 11">Component of the SRB8-11 complex. The SRB8-11 complex is a regulatory module of the Mediator complex which is itself involved in regulation of basal and activated RNA polymerase II-dependent transcription. The SRB8-11 complex may be involved in the transcriptional repression of a subset of genes regulated by Mediator. It may inhibit the association of the Mediator complex with RNA polymerase II to form the holoenzyme complex.</text>
</comment>
<dbReference type="GO" id="GO:0003713">
    <property type="term" value="F:transcription coactivator activity"/>
    <property type="evidence" value="ECO:0007669"/>
    <property type="project" value="TreeGrafter"/>
</dbReference>
<comment type="caution">
    <text evidence="16">The sequence shown here is derived from an EMBL/GenBank/DDBJ whole genome shotgun (WGS) entry which is preliminary data.</text>
</comment>